<dbReference type="OrthoDB" id="2287745at2"/>
<reference evidence="2 3" key="1">
    <citation type="submission" date="2014-12" db="EMBL/GenBank/DDBJ databases">
        <title>Draft genome sequences of 29 type strains of Enterococci.</title>
        <authorList>
            <person name="Zhong Z."/>
            <person name="Sun Z."/>
            <person name="Liu W."/>
            <person name="Zhang W."/>
            <person name="Zhang H."/>
        </authorList>
    </citation>
    <scope>NUCLEOTIDE SEQUENCE [LARGE SCALE GENOMIC DNA]</scope>
    <source>
        <strain evidence="2 3">DSM 22802</strain>
    </source>
</reference>
<dbReference type="Proteomes" id="UP000183700">
    <property type="component" value="Unassembled WGS sequence"/>
</dbReference>
<feature type="domain" description="Methyltransferase" evidence="1">
    <location>
        <begin position="50"/>
        <end position="134"/>
    </location>
</feature>
<dbReference type="RefSeq" id="WP_071860621.1">
    <property type="nucleotide sequence ID" value="NZ_JBHLVS010000004.1"/>
</dbReference>
<proteinExistence type="predicted"/>
<evidence type="ECO:0000313" key="2">
    <source>
        <dbReference type="EMBL" id="OJG37109.1"/>
    </source>
</evidence>
<accession>A0A1L8SYG1</accession>
<gene>
    <name evidence="2" type="ORF">RV00_GL000066</name>
</gene>
<dbReference type="EMBL" id="JXKM01000001">
    <property type="protein sequence ID" value="OJG37109.1"/>
    <property type="molecule type" value="Genomic_DNA"/>
</dbReference>
<dbReference type="Pfam" id="PF13649">
    <property type="entry name" value="Methyltransf_25"/>
    <property type="match status" value="1"/>
</dbReference>
<dbReference type="STRING" id="319970.RV00_GL000066"/>
<keyword evidence="3" id="KW-1185">Reference proteome</keyword>
<dbReference type="Gene3D" id="3.40.50.150">
    <property type="entry name" value="Vaccinia Virus protein VP39"/>
    <property type="match status" value="1"/>
</dbReference>
<evidence type="ECO:0000259" key="1">
    <source>
        <dbReference type="Pfam" id="PF13649"/>
    </source>
</evidence>
<comment type="caution">
    <text evidence="2">The sequence shown here is derived from an EMBL/GenBank/DDBJ whole genome shotgun (WGS) entry which is preliminary data.</text>
</comment>
<dbReference type="InterPro" id="IPR029063">
    <property type="entry name" value="SAM-dependent_MTases_sf"/>
</dbReference>
<name>A0A1L8SYG1_9ENTE</name>
<dbReference type="InterPro" id="IPR041698">
    <property type="entry name" value="Methyltransf_25"/>
</dbReference>
<protein>
    <recommendedName>
        <fullName evidence="1">Methyltransferase domain-containing protein</fullName>
    </recommendedName>
</protein>
<dbReference type="AlphaFoldDB" id="A0A1L8SYG1"/>
<sequence>MNEHLDELREFWDDFAEDYEQIQQESSFPIAEDLTAFLISEKIFPCQTFLDLAGGTGRYLSSFQQQVENYTLVDISEQMLHYAKNKAAENVLLIKQSQEAFLTQSNTRFDVVFSAMNPALKTSRDLTALQRISRNWCLLFRTIQEEDTLFSPYEATNPDLLLNQQYKTFLQAEKIPYKIKQFSYKKSEEVNREFFQAYFEDDFPAAELAMMIEKTFGDTPQKNNESRLTFELIYFQVPKAYNESVL</sequence>
<dbReference type="CDD" id="cd02440">
    <property type="entry name" value="AdoMet_MTases"/>
    <property type="match status" value="1"/>
</dbReference>
<organism evidence="2 3">
    <name type="scientific">Enterococcus devriesei</name>
    <dbReference type="NCBI Taxonomy" id="319970"/>
    <lineage>
        <taxon>Bacteria</taxon>
        <taxon>Bacillati</taxon>
        <taxon>Bacillota</taxon>
        <taxon>Bacilli</taxon>
        <taxon>Lactobacillales</taxon>
        <taxon>Enterococcaceae</taxon>
        <taxon>Enterococcus</taxon>
    </lineage>
</organism>
<dbReference type="SUPFAM" id="SSF53335">
    <property type="entry name" value="S-adenosyl-L-methionine-dependent methyltransferases"/>
    <property type="match status" value="1"/>
</dbReference>
<evidence type="ECO:0000313" key="3">
    <source>
        <dbReference type="Proteomes" id="UP000183700"/>
    </source>
</evidence>